<dbReference type="EMBL" id="CP037968">
    <property type="protein sequence ID" value="QYZ80252.1"/>
    <property type="molecule type" value="Genomic_DNA"/>
</dbReference>
<keyword evidence="1" id="KW-1133">Transmembrane helix</keyword>
<dbReference type="GO" id="GO:0097588">
    <property type="term" value="P:archaeal or bacterial-type flagellum-dependent cell motility"/>
    <property type="evidence" value="ECO:0007669"/>
    <property type="project" value="InterPro"/>
</dbReference>
<gene>
    <name evidence="2" type="ORF">E2N92_12830</name>
</gene>
<dbReference type="Pfam" id="PF01917">
    <property type="entry name" value="Flagellin_arch-type"/>
    <property type="match status" value="1"/>
</dbReference>
<organism evidence="2 3">
    <name type="scientific">Methanofollis formosanus</name>
    <dbReference type="NCBI Taxonomy" id="299308"/>
    <lineage>
        <taxon>Archaea</taxon>
        <taxon>Methanobacteriati</taxon>
        <taxon>Methanobacteriota</taxon>
        <taxon>Stenosarchaea group</taxon>
        <taxon>Methanomicrobia</taxon>
        <taxon>Methanomicrobiales</taxon>
        <taxon>Methanomicrobiaceae</taxon>
        <taxon>Methanofollis</taxon>
    </lineage>
</organism>
<keyword evidence="1" id="KW-0472">Membrane</keyword>
<keyword evidence="3" id="KW-1185">Reference proteome</keyword>
<sequence length="160" mass="17181">MGAASVIASAISIVLIVVVAYVVMGGVLITAETVADAQSARLQQEELRLHTGIEITGYTLNQGTSTLYLNLTNTGSEPVLTYDQMVVFTAAANTSPVYYPYEPAGGAGTWSWLTISPDLVHPKQLDPDEAMNLSVRYTGDRPDWAQVTTPNGISDSIYLR</sequence>
<feature type="transmembrane region" description="Helical" evidence="1">
    <location>
        <begin position="6"/>
        <end position="31"/>
    </location>
</feature>
<evidence type="ECO:0000313" key="3">
    <source>
        <dbReference type="Proteomes" id="UP000826709"/>
    </source>
</evidence>
<reference evidence="2" key="2">
    <citation type="submission" date="2019-03" db="EMBL/GenBank/DDBJ databases">
        <authorList>
            <person name="Chen S.-C."/>
            <person name="Wu S.-Y."/>
            <person name="Lai M.-C."/>
        </authorList>
    </citation>
    <scope>NUCLEOTIDE SEQUENCE</scope>
    <source>
        <strain evidence="2">ML15</strain>
    </source>
</reference>
<protein>
    <recommendedName>
        <fullName evidence="4">Flagellin</fullName>
    </recommendedName>
</protein>
<evidence type="ECO:0000313" key="2">
    <source>
        <dbReference type="EMBL" id="QYZ80252.1"/>
    </source>
</evidence>
<evidence type="ECO:0008006" key="4">
    <source>
        <dbReference type="Google" id="ProtNLM"/>
    </source>
</evidence>
<dbReference type="RefSeq" id="WP_220681562.1">
    <property type="nucleotide sequence ID" value="NZ_CP037968.1"/>
</dbReference>
<dbReference type="OrthoDB" id="132297at2157"/>
<dbReference type="AlphaFoldDB" id="A0A8G1EHQ9"/>
<proteinExistence type="predicted"/>
<dbReference type="GO" id="GO:0005198">
    <property type="term" value="F:structural molecule activity"/>
    <property type="evidence" value="ECO:0007669"/>
    <property type="project" value="InterPro"/>
</dbReference>
<dbReference type="Proteomes" id="UP000826709">
    <property type="component" value="Chromosome"/>
</dbReference>
<dbReference type="InterPro" id="IPR002774">
    <property type="entry name" value="Flagellin_arc-type"/>
</dbReference>
<accession>A0A8G1EHQ9</accession>
<evidence type="ECO:0000256" key="1">
    <source>
        <dbReference type="SAM" id="Phobius"/>
    </source>
</evidence>
<reference evidence="2" key="1">
    <citation type="journal article" date="2005" name="Int. J. Syst. Evol. Microbiol.">
        <title>Methanofollis formosanus sp. nov., isolated from a fish pond.</title>
        <authorList>
            <person name="Wu S.Y."/>
            <person name="Chen S.C."/>
            <person name="Lai M.C."/>
        </authorList>
    </citation>
    <scope>NUCLEOTIDE SEQUENCE</scope>
    <source>
        <strain evidence="2">ML15</strain>
    </source>
</reference>
<name>A0A8G1EHQ9_9EURY</name>
<keyword evidence="1" id="KW-0812">Transmembrane</keyword>
<dbReference type="KEGG" id="mfk:E2N92_12830"/>